<evidence type="ECO:0000259" key="1">
    <source>
        <dbReference type="Pfam" id="PF00134"/>
    </source>
</evidence>
<dbReference type="InterPro" id="IPR006671">
    <property type="entry name" value="Cyclin_N"/>
</dbReference>
<accession>A0A7J7MDK7</accession>
<gene>
    <name evidence="2" type="ORF">GIB67_039658</name>
</gene>
<name>A0A7J7MDK7_9MAGN</name>
<sequence>MVKTETVVIRRSILSARNKVACGLTGKPKNPIVGIDAENVDNQLSTVGYVKYIFKFYMLAGNSRRVHDYMDSKAEIIEKMRAILFNWHIEVHIKFELMPETLYLTTYIVN</sequence>
<dbReference type="InterPro" id="IPR036915">
    <property type="entry name" value="Cyclin-like_sf"/>
</dbReference>
<evidence type="ECO:0000313" key="2">
    <source>
        <dbReference type="EMBL" id="KAF6152951.1"/>
    </source>
</evidence>
<protein>
    <recommendedName>
        <fullName evidence="1">Cyclin N-terminal domain-containing protein</fullName>
    </recommendedName>
</protein>
<feature type="domain" description="Cyclin N-terminal" evidence="1">
    <location>
        <begin position="62"/>
        <end position="109"/>
    </location>
</feature>
<organism evidence="2 3">
    <name type="scientific">Kingdonia uniflora</name>
    <dbReference type="NCBI Taxonomy" id="39325"/>
    <lineage>
        <taxon>Eukaryota</taxon>
        <taxon>Viridiplantae</taxon>
        <taxon>Streptophyta</taxon>
        <taxon>Embryophyta</taxon>
        <taxon>Tracheophyta</taxon>
        <taxon>Spermatophyta</taxon>
        <taxon>Magnoliopsida</taxon>
        <taxon>Ranunculales</taxon>
        <taxon>Circaeasteraceae</taxon>
        <taxon>Kingdonia</taxon>
    </lineage>
</organism>
<dbReference type="AlphaFoldDB" id="A0A7J7MDK7"/>
<dbReference type="Proteomes" id="UP000541444">
    <property type="component" value="Unassembled WGS sequence"/>
</dbReference>
<dbReference type="Gene3D" id="1.10.472.10">
    <property type="entry name" value="Cyclin-like"/>
    <property type="match status" value="2"/>
</dbReference>
<evidence type="ECO:0000313" key="3">
    <source>
        <dbReference type="Proteomes" id="UP000541444"/>
    </source>
</evidence>
<comment type="caution">
    <text evidence="2">The sequence shown here is derived from an EMBL/GenBank/DDBJ whole genome shotgun (WGS) entry which is preliminary data.</text>
</comment>
<keyword evidence="3" id="KW-1185">Reference proteome</keyword>
<dbReference type="OrthoDB" id="1934866at2759"/>
<dbReference type="Pfam" id="PF00134">
    <property type="entry name" value="Cyclin_N"/>
    <property type="match status" value="1"/>
</dbReference>
<dbReference type="EMBL" id="JACGCM010001594">
    <property type="protein sequence ID" value="KAF6152951.1"/>
    <property type="molecule type" value="Genomic_DNA"/>
</dbReference>
<proteinExistence type="predicted"/>
<dbReference type="SUPFAM" id="SSF47954">
    <property type="entry name" value="Cyclin-like"/>
    <property type="match status" value="1"/>
</dbReference>
<reference evidence="2 3" key="1">
    <citation type="journal article" date="2020" name="IScience">
        <title>Genome Sequencing of the Endangered Kingdonia uniflora (Circaeasteraceae, Ranunculales) Reveals Potential Mechanisms of Evolutionary Specialization.</title>
        <authorList>
            <person name="Sun Y."/>
            <person name="Deng T."/>
            <person name="Zhang A."/>
            <person name="Moore M.J."/>
            <person name="Landis J.B."/>
            <person name="Lin N."/>
            <person name="Zhang H."/>
            <person name="Zhang X."/>
            <person name="Huang J."/>
            <person name="Zhang X."/>
            <person name="Sun H."/>
            <person name="Wang H."/>
        </authorList>
    </citation>
    <scope>NUCLEOTIDE SEQUENCE [LARGE SCALE GENOMIC DNA]</scope>
    <source>
        <strain evidence="2">TB1705</strain>
        <tissue evidence="2">Leaf</tissue>
    </source>
</reference>